<feature type="region of interest" description="Disordered" evidence="1">
    <location>
        <begin position="1"/>
        <end position="92"/>
    </location>
</feature>
<gene>
    <name evidence="2" type="ORF">DMC30DRAFT_243767</name>
</gene>
<organism evidence="2 3">
    <name type="scientific">Rhodotorula diobovata</name>
    <dbReference type="NCBI Taxonomy" id="5288"/>
    <lineage>
        <taxon>Eukaryota</taxon>
        <taxon>Fungi</taxon>
        <taxon>Dikarya</taxon>
        <taxon>Basidiomycota</taxon>
        <taxon>Pucciniomycotina</taxon>
        <taxon>Microbotryomycetes</taxon>
        <taxon>Sporidiobolales</taxon>
        <taxon>Sporidiobolaceae</taxon>
        <taxon>Rhodotorula</taxon>
    </lineage>
</organism>
<sequence length="439" mass="45330">MNDARDPTQEALPCRLAGNPAAQSRRLRWARRSPASLRASGLARGARDTLTQPSSHLAEPTAKGTRGGQRSKASHARRQKRPGSSDVSLRPHLDEANPTLLCHRRAYFPSPSAPAGRSTRATRPTRLPALAPSSTRPSRRPSRPHSTTIGRASLPLAPATVACALHPRQFLHAAAAFPQVGQASSSYGGVSFVCGGHEHDPTSHCESGLRVVTTCSLASSDIVDSPGAAGLHLTTAPLASAQSSSGALVATIELDGSRCAGDSKAVRPSSCAWGGGAAGVWCGANCNGLVPAVLPLRKGREASPGTSSAWELAHTVHAVDVAFGFARLGPAPHSLAPSSTTLFPSPPLRACYNPSKTRSSSSEEGSGACRARSTGSGRDSARGSRRRSGDGGEGTRGAVAGWSCASFKKQERSVCVPARTAFGDGSAKFGRCRGTPSLH</sequence>
<proteinExistence type="predicted"/>
<feature type="compositionally biased region" description="Low complexity" evidence="1">
    <location>
        <begin position="359"/>
        <end position="378"/>
    </location>
</feature>
<feature type="compositionally biased region" description="Basic residues" evidence="1">
    <location>
        <begin position="72"/>
        <end position="81"/>
    </location>
</feature>
<protein>
    <submittedName>
        <fullName evidence="2">Uncharacterized protein</fullName>
    </submittedName>
</protein>
<feature type="region of interest" description="Disordered" evidence="1">
    <location>
        <begin position="106"/>
        <end position="153"/>
    </location>
</feature>
<evidence type="ECO:0000313" key="2">
    <source>
        <dbReference type="EMBL" id="TNY20654.1"/>
    </source>
</evidence>
<feature type="compositionally biased region" description="Basic and acidic residues" evidence="1">
    <location>
        <begin position="379"/>
        <end position="390"/>
    </location>
</feature>
<accession>A0A5C5FXD8</accession>
<evidence type="ECO:0000256" key="1">
    <source>
        <dbReference type="SAM" id="MobiDB-lite"/>
    </source>
</evidence>
<keyword evidence="3" id="KW-1185">Reference proteome</keyword>
<name>A0A5C5FXD8_9BASI</name>
<reference evidence="2 3" key="1">
    <citation type="submission" date="2019-03" db="EMBL/GenBank/DDBJ databases">
        <title>Rhodosporidium diobovatum UCD-FST 08-225 genome sequencing, assembly, and annotation.</title>
        <authorList>
            <person name="Fakankun I.U."/>
            <person name="Fristensky B."/>
            <person name="Levin D.B."/>
        </authorList>
    </citation>
    <scope>NUCLEOTIDE SEQUENCE [LARGE SCALE GENOMIC DNA]</scope>
    <source>
        <strain evidence="2 3">UCD-FST 08-225</strain>
    </source>
</reference>
<feature type="region of interest" description="Disordered" evidence="1">
    <location>
        <begin position="353"/>
        <end position="396"/>
    </location>
</feature>
<dbReference type="AlphaFoldDB" id="A0A5C5FXD8"/>
<evidence type="ECO:0000313" key="3">
    <source>
        <dbReference type="Proteomes" id="UP000311382"/>
    </source>
</evidence>
<dbReference type="Proteomes" id="UP000311382">
    <property type="component" value="Unassembled WGS sequence"/>
</dbReference>
<comment type="caution">
    <text evidence="2">The sequence shown here is derived from an EMBL/GenBank/DDBJ whole genome shotgun (WGS) entry which is preliminary data.</text>
</comment>
<dbReference type="EMBL" id="SOZI01000061">
    <property type="protein sequence ID" value="TNY20654.1"/>
    <property type="molecule type" value="Genomic_DNA"/>
</dbReference>